<reference evidence="3" key="2">
    <citation type="submission" date="2020-04" db="EMBL/GenBank/DDBJ databases">
        <authorList>
            <consortium name="NCBI Genome Project"/>
        </authorList>
    </citation>
    <scope>NUCLEOTIDE SEQUENCE</scope>
    <source>
        <strain evidence="3">CBS 781.70</strain>
    </source>
</reference>
<dbReference type="AlphaFoldDB" id="A0A6G1GAH8"/>
<organism evidence="1">
    <name type="scientific">Eremomyces bilateralis CBS 781.70</name>
    <dbReference type="NCBI Taxonomy" id="1392243"/>
    <lineage>
        <taxon>Eukaryota</taxon>
        <taxon>Fungi</taxon>
        <taxon>Dikarya</taxon>
        <taxon>Ascomycota</taxon>
        <taxon>Pezizomycotina</taxon>
        <taxon>Dothideomycetes</taxon>
        <taxon>Dothideomycetes incertae sedis</taxon>
        <taxon>Eremomycetales</taxon>
        <taxon>Eremomycetaceae</taxon>
        <taxon>Eremomyces</taxon>
    </lineage>
</organism>
<dbReference type="OrthoDB" id="3944545at2759"/>
<dbReference type="RefSeq" id="XP_033536665.1">
    <property type="nucleotide sequence ID" value="XM_033674638.1"/>
</dbReference>
<dbReference type="EMBL" id="ML975152">
    <property type="protein sequence ID" value="KAF1815034.1"/>
    <property type="molecule type" value="Genomic_DNA"/>
</dbReference>
<evidence type="ECO:0000313" key="3">
    <source>
        <dbReference type="RefSeq" id="XP_033536665.1"/>
    </source>
</evidence>
<name>A0A6G1GAH8_9PEZI</name>
<proteinExistence type="predicted"/>
<accession>A0A6G1GAH8</accession>
<dbReference type="Proteomes" id="UP000504638">
    <property type="component" value="Unplaced"/>
</dbReference>
<protein>
    <submittedName>
        <fullName evidence="1 3">Uncharacterized protein</fullName>
    </submittedName>
</protein>
<keyword evidence="2" id="KW-1185">Reference proteome</keyword>
<reference evidence="1 3" key="1">
    <citation type="submission" date="2020-01" db="EMBL/GenBank/DDBJ databases">
        <authorList>
            <consortium name="DOE Joint Genome Institute"/>
            <person name="Haridas S."/>
            <person name="Albert R."/>
            <person name="Binder M."/>
            <person name="Bloem J."/>
            <person name="Labutti K."/>
            <person name="Salamov A."/>
            <person name="Andreopoulos B."/>
            <person name="Baker S.E."/>
            <person name="Barry K."/>
            <person name="Bills G."/>
            <person name="Bluhm B.H."/>
            <person name="Cannon C."/>
            <person name="Castanera R."/>
            <person name="Culley D.E."/>
            <person name="Daum C."/>
            <person name="Ezra D."/>
            <person name="Gonzalez J.B."/>
            <person name="Henrissat B."/>
            <person name="Kuo A."/>
            <person name="Liang C."/>
            <person name="Lipzen A."/>
            <person name="Lutzoni F."/>
            <person name="Magnuson J."/>
            <person name="Mondo S."/>
            <person name="Nolan M."/>
            <person name="Ohm R."/>
            <person name="Pangilinan J."/>
            <person name="Park H.-J."/>
            <person name="Ramirez L."/>
            <person name="Alfaro M."/>
            <person name="Sun H."/>
            <person name="Tritt A."/>
            <person name="Yoshinaga Y."/>
            <person name="Zwiers L.-H."/>
            <person name="Turgeon B.G."/>
            <person name="Goodwin S.B."/>
            <person name="Spatafora J.W."/>
            <person name="Crous P.W."/>
            <person name="Grigoriev I.V."/>
        </authorList>
    </citation>
    <scope>NUCLEOTIDE SEQUENCE</scope>
    <source>
        <strain evidence="1 3">CBS 781.70</strain>
    </source>
</reference>
<reference evidence="3" key="3">
    <citation type="submission" date="2025-04" db="UniProtKB">
        <authorList>
            <consortium name="RefSeq"/>
        </authorList>
    </citation>
    <scope>IDENTIFICATION</scope>
    <source>
        <strain evidence="3">CBS 781.70</strain>
    </source>
</reference>
<evidence type="ECO:0000313" key="2">
    <source>
        <dbReference type="Proteomes" id="UP000504638"/>
    </source>
</evidence>
<sequence>MCWVCTNSTFGTSAIMIRTPPEAEQIHCQCRKCHRYYEPEPLVVEASDKGRGVTVGEYILKVHPYIQSLKDDILTAEGYNKGVDGGEGKFPENTVLYLDPGSLLPPFMIFEDEGPESTQKSWEEAARVTAKWMAKLEELEAQEPNQGTQVE</sequence>
<gene>
    <name evidence="1 3" type="ORF">P152DRAFT_242964</name>
</gene>
<evidence type="ECO:0000313" key="1">
    <source>
        <dbReference type="EMBL" id="KAF1815034.1"/>
    </source>
</evidence>
<dbReference type="GeneID" id="54415208"/>